<keyword evidence="4" id="KW-1185">Reference proteome</keyword>
<accession>A0A8E2WU29</accession>
<sequence>MPLHPQVQTVLAAAPPREAVTGESLPRLRALLRAQAGAVSGPGTEVATVTDVDAGGVPVRLYLPGESGESGAPVVVYLHGGGWVNGDLDTYDAVCRYLAALSGAAVAAVGYRLAPEHPYPAAFEDIDNAVLWLRGKGAAEHGLDPHRVAVVGDSAGGHLAAVTARRWRDVGAGFTSQVLVYPVIDPTADRSAAAVPGLPEELRAVQVADGRFCWDSFAPEGFDRTHPDLSPLAADLAGLPPALVITAEYDLLRPEGEAYAHALAEAGVPTVSVCYQGQAHDFFRGLVLFDAARAAIAQVAATLRAELA</sequence>
<dbReference type="SUPFAM" id="SSF53474">
    <property type="entry name" value="alpha/beta-Hydrolases"/>
    <property type="match status" value="1"/>
</dbReference>
<dbReference type="InterPro" id="IPR050300">
    <property type="entry name" value="GDXG_lipolytic_enzyme"/>
</dbReference>
<comment type="caution">
    <text evidence="3">The sequence shown here is derived from an EMBL/GenBank/DDBJ whole genome shotgun (WGS) entry which is preliminary data.</text>
</comment>
<dbReference type="STRING" id="909613.UO65_3146"/>
<evidence type="ECO:0000256" key="1">
    <source>
        <dbReference type="ARBA" id="ARBA00022801"/>
    </source>
</evidence>
<reference evidence="3 4" key="1">
    <citation type="journal article" date="2014" name="Genome Announc.">
        <title>Draft Genome Sequence of the Antitrypanosomally Active Sponge-Associated Bacterium Actinokineospora sp. Strain EG49.</title>
        <authorList>
            <person name="Harjes J."/>
            <person name="Ryu T."/>
            <person name="Abdelmohsen U.R."/>
            <person name="Moitinho-Silva L."/>
            <person name="Horn H."/>
            <person name="Ravasi T."/>
            <person name="Hentschel U."/>
        </authorList>
    </citation>
    <scope>NUCLEOTIDE SEQUENCE [LARGE SCALE GENOMIC DNA]</scope>
    <source>
        <strain evidence="3 4">EG49</strain>
    </source>
</reference>
<dbReference type="PANTHER" id="PTHR48081">
    <property type="entry name" value="AB HYDROLASE SUPERFAMILY PROTEIN C4A8.06C"/>
    <property type="match status" value="1"/>
</dbReference>
<dbReference type="EMBL" id="AYXG01000106">
    <property type="protein sequence ID" value="EWC61543.1"/>
    <property type="molecule type" value="Genomic_DNA"/>
</dbReference>
<dbReference type="RefSeq" id="WP_035283137.1">
    <property type="nucleotide sequence ID" value="NZ_AYXG01000106.1"/>
</dbReference>
<gene>
    <name evidence="3" type="ORF">UO65_3146</name>
</gene>
<proteinExistence type="predicted"/>
<dbReference type="Gene3D" id="3.40.50.1820">
    <property type="entry name" value="alpha/beta hydrolase"/>
    <property type="match status" value="1"/>
</dbReference>
<dbReference type="InterPro" id="IPR029058">
    <property type="entry name" value="AB_hydrolase_fold"/>
</dbReference>
<keyword evidence="1" id="KW-0378">Hydrolase</keyword>
<name>W7IME6_9PSEU</name>
<dbReference type="Proteomes" id="UP000019277">
    <property type="component" value="Unassembled WGS sequence"/>
</dbReference>
<evidence type="ECO:0000313" key="3">
    <source>
        <dbReference type="EMBL" id="EWC61543.1"/>
    </source>
</evidence>
<protein>
    <submittedName>
        <fullName evidence="3">Esterase/lipase</fullName>
    </submittedName>
</protein>
<dbReference type="Pfam" id="PF07859">
    <property type="entry name" value="Abhydrolase_3"/>
    <property type="match status" value="1"/>
</dbReference>
<dbReference type="InterPro" id="IPR013094">
    <property type="entry name" value="AB_hydrolase_3"/>
</dbReference>
<dbReference type="PANTHER" id="PTHR48081:SF8">
    <property type="entry name" value="ALPHA_BETA HYDROLASE FOLD-3 DOMAIN-CONTAINING PROTEIN-RELATED"/>
    <property type="match status" value="1"/>
</dbReference>
<dbReference type="OrthoDB" id="3206739at2"/>
<organism evidence="3 4">
    <name type="scientific">Actinokineospora spheciospongiae</name>
    <dbReference type="NCBI Taxonomy" id="909613"/>
    <lineage>
        <taxon>Bacteria</taxon>
        <taxon>Bacillati</taxon>
        <taxon>Actinomycetota</taxon>
        <taxon>Actinomycetes</taxon>
        <taxon>Pseudonocardiales</taxon>
        <taxon>Pseudonocardiaceae</taxon>
        <taxon>Actinokineospora</taxon>
    </lineage>
</organism>
<dbReference type="AlphaFoldDB" id="W7IME6"/>
<evidence type="ECO:0000259" key="2">
    <source>
        <dbReference type="Pfam" id="PF07859"/>
    </source>
</evidence>
<evidence type="ECO:0000313" key="4">
    <source>
        <dbReference type="Proteomes" id="UP000019277"/>
    </source>
</evidence>
<accession>W7IME6</accession>
<dbReference type="GO" id="GO:0016787">
    <property type="term" value="F:hydrolase activity"/>
    <property type="evidence" value="ECO:0007669"/>
    <property type="project" value="UniProtKB-KW"/>
</dbReference>
<dbReference type="eggNOG" id="COG0657">
    <property type="taxonomic scope" value="Bacteria"/>
</dbReference>
<feature type="domain" description="Alpha/beta hydrolase fold-3" evidence="2">
    <location>
        <begin position="75"/>
        <end position="283"/>
    </location>
</feature>